<dbReference type="Proteomes" id="UP001485043">
    <property type="component" value="Unassembled WGS sequence"/>
</dbReference>
<comment type="caution">
    <text evidence="12">The sequence shown here is derived from an EMBL/GenBank/DDBJ whole genome shotgun (WGS) entry which is preliminary data.</text>
</comment>
<evidence type="ECO:0000256" key="6">
    <source>
        <dbReference type="ARBA" id="ARBA00022842"/>
    </source>
</evidence>
<evidence type="ECO:0000259" key="11">
    <source>
        <dbReference type="Pfam" id="PF01612"/>
    </source>
</evidence>
<keyword evidence="5" id="KW-0269">Exonuclease</keyword>
<proteinExistence type="predicted"/>
<dbReference type="GO" id="GO:0006139">
    <property type="term" value="P:nucleobase-containing compound metabolic process"/>
    <property type="evidence" value="ECO:0007669"/>
    <property type="project" value="InterPro"/>
</dbReference>
<dbReference type="Pfam" id="PF01612">
    <property type="entry name" value="DNA_pol_A_exo1"/>
    <property type="match status" value="1"/>
</dbReference>
<protein>
    <recommendedName>
        <fullName evidence="8">3'-5' exonuclease</fullName>
    </recommendedName>
    <alternativeName>
        <fullName evidence="9">Werner Syndrome-like exonuclease</fullName>
    </alternativeName>
</protein>
<keyword evidence="7" id="KW-0539">Nucleus</keyword>
<dbReference type="AlphaFoldDB" id="A0AAW1RX59"/>
<dbReference type="Gene3D" id="3.30.420.10">
    <property type="entry name" value="Ribonuclease H-like superfamily/Ribonuclease H"/>
    <property type="match status" value="1"/>
</dbReference>
<evidence type="ECO:0000256" key="9">
    <source>
        <dbReference type="ARBA" id="ARBA00042761"/>
    </source>
</evidence>
<name>A0AAW1RX59_9CHLO</name>
<evidence type="ECO:0000256" key="2">
    <source>
        <dbReference type="ARBA" id="ARBA00022722"/>
    </source>
</evidence>
<feature type="domain" description="3'-5' exonuclease" evidence="11">
    <location>
        <begin position="151"/>
        <end position="263"/>
    </location>
</feature>
<dbReference type="EMBL" id="JALJOV010001922">
    <property type="protein sequence ID" value="KAK9838235.1"/>
    <property type="molecule type" value="Genomic_DNA"/>
</dbReference>
<evidence type="ECO:0000313" key="12">
    <source>
        <dbReference type="EMBL" id="KAK9838235.1"/>
    </source>
</evidence>
<evidence type="ECO:0000256" key="5">
    <source>
        <dbReference type="ARBA" id="ARBA00022839"/>
    </source>
</evidence>
<dbReference type="SUPFAM" id="SSF53098">
    <property type="entry name" value="Ribonuclease H-like"/>
    <property type="match status" value="1"/>
</dbReference>
<dbReference type="GO" id="GO:0005634">
    <property type="term" value="C:nucleus"/>
    <property type="evidence" value="ECO:0007669"/>
    <property type="project" value="UniProtKB-SubCell"/>
</dbReference>
<dbReference type="PANTHER" id="PTHR13620:SF109">
    <property type="entry name" value="3'-5' EXONUCLEASE"/>
    <property type="match status" value="1"/>
</dbReference>
<dbReference type="GO" id="GO:0003676">
    <property type="term" value="F:nucleic acid binding"/>
    <property type="evidence" value="ECO:0007669"/>
    <property type="project" value="InterPro"/>
</dbReference>
<feature type="region of interest" description="Disordered" evidence="10">
    <location>
        <begin position="27"/>
        <end position="67"/>
    </location>
</feature>
<dbReference type="InterPro" id="IPR051132">
    <property type="entry name" value="3-5_Exonuclease_domain"/>
</dbReference>
<evidence type="ECO:0000256" key="4">
    <source>
        <dbReference type="ARBA" id="ARBA00022801"/>
    </source>
</evidence>
<evidence type="ECO:0000256" key="3">
    <source>
        <dbReference type="ARBA" id="ARBA00022723"/>
    </source>
</evidence>
<keyword evidence="6" id="KW-0460">Magnesium</keyword>
<dbReference type="InterPro" id="IPR002562">
    <property type="entry name" value="3'-5'_exonuclease_dom"/>
</dbReference>
<keyword evidence="2" id="KW-0540">Nuclease</keyword>
<evidence type="ECO:0000256" key="7">
    <source>
        <dbReference type="ARBA" id="ARBA00023242"/>
    </source>
</evidence>
<evidence type="ECO:0000256" key="8">
    <source>
        <dbReference type="ARBA" id="ARBA00040531"/>
    </source>
</evidence>
<dbReference type="InterPro" id="IPR012337">
    <property type="entry name" value="RNaseH-like_sf"/>
</dbReference>
<keyword evidence="13" id="KW-1185">Reference proteome</keyword>
<gene>
    <name evidence="12" type="ORF">WJX84_003069</name>
</gene>
<organism evidence="12 13">
    <name type="scientific">Apatococcus fuscideae</name>
    <dbReference type="NCBI Taxonomy" id="2026836"/>
    <lineage>
        <taxon>Eukaryota</taxon>
        <taxon>Viridiplantae</taxon>
        <taxon>Chlorophyta</taxon>
        <taxon>core chlorophytes</taxon>
        <taxon>Trebouxiophyceae</taxon>
        <taxon>Chlorellales</taxon>
        <taxon>Chlorellaceae</taxon>
        <taxon>Apatococcus</taxon>
    </lineage>
</organism>
<evidence type="ECO:0000313" key="13">
    <source>
        <dbReference type="Proteomes" id="UP001485043"/>
    </source>
</evidence>
<evidence type="ECO:0000256" key="10">
    <source>
        <dbReference type="SAM" id="MobiDB-lite"/>
    </source>
</evidence>
<dbReference type="GO" id="GO:0046872">
    <property type="term" value="F:metal ion binding"/>
    <property type="evidence" value="ECO:0007669"/>
    <property type="project" value="UniProtKB-KW"/>
</dbReference>
<keyword evidence="3" id="KW-0479">Metal-binding</keyword>
<dbReference type="GO" id="GO:0008408">
    <property type="term" value="F:3'-5' exonuclease activity"/>
    <property type="evidence" value="ECO:0007669"/>
    <property type="project" value="InterPro"/>
</dbReference>
<sequence length="273" mass="29953">MAVELEQIPADEFAQLESAVALAEGGGGFKPSWPQDGTDLDEKENLNPHAAFGNYHNAGKPSKPPRILPASMQGPPVGWHGLQADWLVSPNGRLSWCSFSNFREESSTALLQLCYQSAPRASPGPSCSSDEEHDLGHIYTCLLIPLKRTGITPALHMLLEDPGIDKAGVGVLGTSRFLGDAARLRLGWDISCRGLWDIWHRVDDYWSGHKGGLEALARTFLHLELEKDKAIQCGDWEAWPLSVQQRAYAATDAYVSLRLSQVITATPKRAVRM</sequence>
<keyword evidence="4" id="KW-0378">Hydrolase</keyword>
<dbReference type="PANTHER" id="PTHR13620">
    <property type="entry name" value="3-5 EXONUCLEASE"/>
    <property type="match status" value="1"/>
</dbReference>
<evidence type="ECO:0000256" key="1">
    <source>
        <dbReference type="ARBA" id="ARBA00004123"/>
    </source>
</evidence>
<accession>A0AAW1RX59</accession>
<dbReference type="InterPro" id="IPR036397">
    <property type="entry name" value="RNaseH_sf"/>
</dbReference>
<comment type="subcellular location">
    <subcellularLocation>
        <location evidence="1">Nucleus</location>
    </subcellularLocation>
</comment>
<reference evidence="12 13" key="1">
    <citation type="journal article" date="2024" name="Nat. Commun.">
        <title>Phylogenomics reveals the evolutionary origins of lichenization in chlorophyte algae.</title>
        <authorList>
            <person name="Puginier C."/>
            <person name="Libourel C."/>
            <person name="Otte J."/>
            <person name="Skaloud P."/>
            <person name="Haon M."/>
            <person name="Grisel S."/>
            <person name="Petersen M."/>
            <person name="Berrin J.G."/>
            <person name="Delaux P.M."/>
            <person name="Dal Grande F."/>
            <person name="Keller J."/>
        </authorList>
    </citation>
    <scope>NUCLEOTIDE SEQUENCE [LARGE SCALE GENOMIC DNA]</scope>
    <source>
        <strain evidence="12 13">SAG 2523</strain>
    </source>
</reference>